<evidence type="ECO:0000313" key="2">
    <source>
        <dbReference type="Proteomes" id="UP000267342"/>
    </source>
</evidence>
<dbReference type="AlphaFoldDB" id="A0A348HHH8"/>
<accession>A0A348HHH8</accession>
<dbReference type="KEGG" id="zpl:ZBT109_2348"/>
<dbReference type="InterPro" id="IPR019289">
    <property type="entry name" value="Phage_tail_E/E"/>
</dbReference>
<organism evidence="1 2">
    <name type="scientific">Zymobacter palmae</name>
    <dbReference type="NCBI Taxonomy" id="33074"/>
    <lineage>
        <taxon>Bacteria</taxon>
        <taxon>Pseudomonadati</taxon>
        <taxon>Pseudomonadota</taxon>
        <taxon>Gammaproteobacteria</taxon>
        <taxon>Oceanospirillales</taxon>
        <taxon>Halomonadaceae</taxon>
        <taxon>Zymobacter group</taxon>
        <taxon>Zymobacter</taxon>
    </lineage>
</organism>
<gene>
    <name evidence="1" type="ORF">ZBT109_2348</name>
</gene>
<sequence>MTVATWTIDAYSLHWPLTAADGTTIDTLALKPILHGDHARIIEAYGDDDDRLIQLLSVSSGVDASVLEELRRPDYNSLAVRIAELVTQDAAHFMGSDRAARQDPDAPELLLPITVNGQQITSVTLSVPTLKASRLMTKYKTAYERAEFITAHCTGLMLPDLALLSVPDWNTLQERINDFLNETADSFQTGM</sequence>
<dbReference type="Pfam" id="PF10109">
    <property type="entry name" value="Phage_TAC_7"/>
    <property type="match status" value="1"/>
</dbReference>
<proteinExistence type="predicted"/>
<dbReference type="Proteomes" id="UP000267342">
    <property type="component" value="Chromosome"/>
</dbReference>
<evidence type="ECO:0000313" key="1">
    <source>
        <dbReference type="EMBL" id="BBG31080.1"/>
    </source>
</evidence>
<dbReference type="RefSeq" id="WP_027706342.1">
    <property type="nucleotide sequence ID" value="NZ_AP018933.1"/>
</dbReference>
<protein>
    <submittedName>
        <fullName evidence="1">GTPase-activating protein that regulates ARFs</fullName>
    </submittedName>
</protein>
<keyword evidence="2" id="KW-1185">Reference proteome</keyword>
<dbReference type="STRING" id="1123510.GCA_000620025_01896"/>
<name>A0A348HHH8_9GAMM</name>
<dbReference type="OrthoDB" id="6984162at2"/>
<reference evidence="1 2" key="1">
    <citation type="submission" date="2018-09" db="EMBL/GenBank/DDBJ databases">
        <title>Zymobacter palmae IAM14233 (=T109) whole genome analysis.</title>
        <authorList>
            <person name="Yanase H."/>
        </authorList>
    </citation>
    <scope>NUCLEOTIDE SEQUENCE [LARGE SCALE GENOMIC DNA]</scope>
    <source>
        <strain evidence="1 2">IAM14233</strain>
    </source>
</reference>
<dbReference type="EMBL" id="AP018933">
    <property type="protein sequence ID" value="BBG31080.1"/>
    <property type="molecule type" value="Genomic_DNA"/>
</dbReference>